<name>A0A5C3QH52_9AGAR</name>
<reference evidence="1 2" key="1">
    <citation type="journal article" date="2019" name="Nat. Ecol. Evol.">
        <title>Megaphylogeny resolves global patterns of mushroom evolution.</title>
        <authorList>
            <person name="Varga T."/>
            <person name="Krizsan K."/>
            <person name="Foldi C."/>
            <person name="Dima B."/>
            <person name="Sanchez-Garcia M."/>
            <person name="Sanchez-Ramirez S."/>
            <person name="Szollosi G.J."/>
            <person name="Szarkandi J.G."/>
            <person name="Papp V."/>
            <person name="Albert L."/>
            <person name="Andreopoulos W."/>
            <person name="Angelini C."/>
            <person name="Antonin V."/>
            <person name="Barry K.W."/>
            <person name="Bougher N.L."/>
            <person name="Buchanan P."/>
            <person name="Buyck B."/>
            <person name="Bense V."/>
            <person name="Catcheside P."/>
            <person name="Chovatia M."/>
            <person name="Cooper J."/>
            <person name="Damon W."/>
            <person name="Desjardin D."/>
            <person name="Finy P."/>
            <person name="Geml J."/>
            <person name="Haridas S."/>
            <person name="Hughes K."/>
            <person name="Justo A."/>
            <person name="Karasinski D."/>
            <person name="Kautmanova I."/>
            <person name="Kiss B."/>
            <person name="Kocsube S."/>
            <person name="Kotiranta H."/>
            <person name="LaButti K.M."/>
            <person name="Lechner B.E."/>
            <person name="Liimatainen K."/>
            <person name="Lipzen A."/>
            <person name="Lukacs Z."/>
            <person name="Mihaltcheva S."/>
            <person name="Morgado L.N."/>
            <person name="Niskanen T."/>
            <person name="Noordeloos M.E."/>
            <person name="Ohm R.A."/>
            <person name="Ortiz-Santana B."/>
            <person name="Ovrebo C."/>
            <person name="Racz N."/>
            <person name="Riley R."/>
            <person name="Savchenko A."/>
            <person name="Shiryaev A."/>
            <person name="Soop K."/>
            <person name="Spirin V."/>
            <person name="Szebenyi C."/>
            <person name="Tomsovsky M."/>
            <person name="Tulloss R.E."/>
            <person name="Uehling J."/>
            <person name="Grigoriev I.V."/>
            <person name="Vagvolgyi C."/>
            <person name="Papp T."/>
            <person name="Martin F.M."/>
            <person name="Miettinen O."/>
            <person name="Hibbett D.S."/>
            <person name="Nagy L.G."/>
        </authorList>
    </citation>
    <scope>NUCLEOTIDE SEQUENCE [LARGE SCALE GENOMIC DNA]</scope>
    <source>
        <strain evidence="1 2">CBS 309.79</strain>
    </source>
</reference>
<evidence type="ECO:0000313" key="2">
    <source>
        <dbReference type="Proteomes" id="UP000305067"/>
    </source>
</evidence>
<keyword evidence="2" id="KW-1185">Reference proteome</keyword>
<protein>
    <submittedName>
        <fullName evidence="1">Uncharacterized protein</fullName>
    </submittedName>
</protein>
<organism evidence="1 2">
    <name type="scientific">Pterulicium gracile</name>
    <dbReference type="NCBI Taxonomy" id="1884261"/>
    <lineage>
        <taxon>Eukaryota</taxon>
        <taxon>Fungi</taxon>
        <taxon>Dikarya</taxon>
        <taxon>Basidiomycota</taxon>
        <taxon>Agaricomycotina</taxon>
        <taxon>Agaricomycetes</taxon>
        <taxon>Agaricomycetidae</taxon>
        <taxon>Agaricales</taxon>
        <taxon>Pleurotineae</taxon>
        <taxon>Pterulaceae</taxon>
        <taxon>Pterulicium</taxon>
    </lineage>
</organism>
<gene>
    <name evidence="1" type="ORF">BDV98DRAFT_570193</name>
</gene>
<dbReference type="EMBL" id="ML178831">
    <property type="protein sequence ID" value="TFK99810.1"/>
    <property type="molecule type" value="Genomic_DNA"/>
</dbReference>
<dbReference type="Proteomes" id="UP000305067">
    <property type="component" value="Unassembled WGS sequence"/>
</dbReference>
<proteinExistence type="predicted"/>
<dbReference type="AlphaFoldDB" id="A0A5C3QH52"/>
<evidence type="ECO:0000313" key="1">
    <source>
        <dbReference type="EMBL" id="TFK99810.1"/>
    </source>
</evidence>
<sequence>MGGGDTKHTFTMFSTEGYTITELKYATIHTRLDTPVHEEDNIWIPASYSIFDYQGNLKEIDDASKAPPVSETRDAADGNASVSIDIVAESVHLRHRVWGPGSVEAYAYPNWTVSINGDPGEERGEPVELTPAGRNNITLLPEDSEFTEGRFRMEFLGLSYCPSLNVTRIRDVTPPALVEAADQCKDEEADDDAEDTEGGAFGLHDGIAGTTGSALSAVAGYVVWYALSV</sequence>
<accession>A0A5C3QH52</accession>